<gene>
    <name evidence="2" type="ORF">TE42_07830</name>
</gene>
<dbReference type="CDD" id="cd07817">
    <property type="entry name" value="SRPBCC_8"/>
    <property type="match status" value="1"/>
</dbReference>
<proteinExistence type="predicted"/>
<dbReference type="InterPro" id="IPR005031">
    <property type="entry name" value="COQ10_START"/>
</dbReference>
<reference evidence="2 3" key="1">
    <citation type="submission" date="2015-01" db="EMBL/GenBank/DDBJ databases">
        <title>Lifestyle Evolution in Cyanobacterial Symbionts of Sponges.</title>
        <authorList>
            <person name="Burgsdorf I."/>
            <person name="Slaby B.M."/>
            <person name="Handley K.M."/>
            <person name="Haber M."/>
            <person name="Blom J."/>
            <person name="Marshall C.W."/>
            <person name="Gilbert J.A."/>
            <person name="Hentschel U."/>
            <person name="Steindler L."/>
        </authorList>
    </citation>
    <scope>NUCLEOTIDE SEQUENCE [LARGE SCALE GENOMIC DNA]</scope>
    <source>
        <strain evidence="2">SP3</strain>
    </source>
</reference>
<protein>
    <submittedName>
        <fullName evidence="2">Membrane protein</fullName>
    </submittedName>
</protein>
<feature type="domain" description="Coenzyme Q-binding protein COQ10 START" evidence="1">
    <location>
        <begin position="13"/>
        <end position="135"/>
    </location>
</feature>
<accession>A0A0G2IVV8</accession>
<dbReference type="EMBL" id="JXQG01000051">
    <property type="protein sequence ID" value="KKZ11464.1"/>
    <property type="molecule type" value="Genomic_DNA"/>
</dbReference>
<organism evidence="2 3">
    <name type="scientific">Candidatus Synechococcus spongiarum SP3</name>
    <dbReference type="NCBI Taxonomy" id="1604020"/>
    <lineage>
        <taxon>Bacteria</taxon>
        <taxon>Bacillati</taxon>
        <taxon>Cyanobacteriota</taxon>
        <taxon>Cyanophyceae</taxon>
        <taxon>Synechococcales</taxon>
        <taxon>Synechococcaceae</taxon>
        <taxon>Synechococcus</taxon>
    </lineage>
</organism>
<evidence type="ECO:0000313" key="3">
    <source>
        <dbReference type="Proteomes" id="UP000035067"/>
    </source>
</evidence>
<evidence type="ECO:0000313" key="2">
    <source>
        <dbReference type="EMBL" id="KKZ11464.1"/>
    </source>
</evidence>
<dbReference type="InterPro" id="IPR023393">
    <property type="entry name" value="START-like_dom_sf"/>
</dbReference>
<dbReference type="AlphaFoldDB" id="A0A0G2IVV8"/>
<dbReference type="SUPFAM" id="SSF55961">
    <property type="entry name" value="Bet v1-like"/>
    <property type="match status" value="1"/>
</dbReference>
<sequence>MADWLEHSVAVDVAAPLEQTWGVWSDLTAMPRWMHWIESVRELEDPLLTEWTLAAQGFRFTWKARTTRKVERQQLHWESVAGLPTKGAVRFYGISPSSTTVKLSISYALPMILAPLMKASLLRGMVDKELQVNLERFKQLVEGGAGRPTI</sequence>
<evidence type="ECO:0000259" key="1">
    <source>
        <dbReference type="Pfam" id="PF03364"/>
    </source>
</evidence>
<name>A0A0G2IVV8_9SYNE</name>
<dbReference type="PATRIC" id="fig|1604020.3.peg.1535"/>
<dbReference type="InterPro" id="IPR047137">
    <property type="entry name" value="ORF3"/>
</dbReference>
<dbReference type="Proteomes" id="UP000035067">
    <property type="component" value="Unassembled WGS sequence"/>
</dbReference>
<comment type="caution">
    <text evidence="2">The sequence shown here is derived from an EMBL/GenBank/DDBJ whole genome shotgun (WGS) entry which is preliminary data.</text>
</comment>
<dbReference type="PANTHER" id="PTHR33824">
    <property type="entry name" value="POLYKETIDE CYCLASE/DEHYDRASE AND LIPID TRANSPORT SUPERFAMILY PROTEIN"/>
    <property type="match status" value="1"/>
</dbReference>
<dbReference type="PANTHER" id="PTHR33824:SF7">
    <property type="entry name" value="POLYKETIDE CYCLASE_DEHYDRASE AND LIPID TRANSPORT SUPERFAMILY PROTEIN"/>
    <property type="match status" value="1"/>
</dbReference>
<dbReference type="Pfam" id="PF03364">
    <property type="entry name" value="Polyketide_cyc"/>
    <property type="match status" value="1"/>
</dbReference>
<dbReference type="Gene3D" id="3.30.530.20">
    <property type="match status" value="1"/>
</dbReference>